<protein>
    <recommendedName>
        <fullName evidence="1">Protein kinase domain-containing protein</fullName>
    </recommendedName>
</protein>
<dbReference type="SMART" id="SM00220">
    <property type="entry name" value="S_TKc"/>
    <property type="match status" value="1"/>
</dbReference>
<dbReference type="AlphaFoldDB" id="A0AA43U1Z0"/>
<proteinExistence type="predicted"/>
<evidence type="ECO:0000259" key="1">
    <source>
        <dbReference type="PROSITE" id="PS50011"/>
    </source>
</evidence>
<name>A0AA43U1Z0_9LECA</name>
<reference evidence="2" key="1">
    <citation type="journal article" date="2023" name="Genome Biol. Evol.">
        <title>First Whole Genome Sequence and Flow Cytometry Genome Size Data for the Lichen-Forming Fungus Ramalina farinacea (Ascomycota).</title>
        <authorList>
            <person name="Llewellyn T."/>
            <person name="Mian S."/>
            <person name="Hill R."/>
            <person name="Leitch I.J."/>
            <person name="Gaya E."/>
        </authorList>
    </citation>
    <scope>NUCLEOTIDE SEQUENCE</scope>
    <source>
        <strain evidence="2">LIQ254RAFAR</strain>
    </source>
</reference>
<comment type="caution">
    <text evidence="2">The sequence shown here is derived from an EMBL/GenBank/DDBJ whole genome shotgun (WGS) entry which is preliminary data.</text>
</comment>
<dbReference type="SUPFAM" id="SSF56112">
    <property type="entry name" value="Protein kinase-like (PK-like)"/>
    <property type="match status" value="1"/>
</dbReference>
<dbReference type="InterPro" id="IPR011009">
    <property type="entry name" value="Kinase-like_dom_sf"/>
</dbReference>
<dbReference type="Proteomes" id="UP001161017">
    <property type="component" value="Unassembled WGS sequence"/>
</dbReference>
<accession>A0AA43U1Z0</accession>
<dbReference type="InterPro" id="IPR000719">
    <property type="entry name" value="Prot_kinase_dom"/>
</dbReference>
<gene>
    <name evidence="2" type="ORF">OHK93_004791</name>
</gene>
<dbReference type="Pfam" id="PF00069">
    <property type="entry name" value="Pkinase"/>
    <property type="match status" value="1"/>
</dbReference>
<dbReference type="Gene3D" id="1.10.510.10">
    <property type="entry name" value="Transferase(Phosphotransferase) domain 1"/>
    <property type="match status" value="1"/>
</dbReference>
<evidence type="ECO:0000313" key="3">
    <source>
        <dbReference type="Proteomes" id="UP001161017"/>
    </source>
</evidence>
<feature type="domain" description="Protein kinase" evidence="1">
    <location>
        <begin position="1"/>
        <end position="213"/>
    </location>
</feature>
<dbReference type="GO" id="GO:0005634">
    <property type="term" value="C:nucleus"/>
    <property type="evidence" value="ECO:0007669"/>
    <property type="project" value="TreeGrafter"/>
</dbReference>
<dbReference type="PANTHER" id="PTHR44167">
    <property type="entry name" value="OVARIAN-SPECIFIC SERINE/THREONINE-PROTEIN KINASE LOK-RELATED"/>
    <property type="match status" value="1"/>
</dbReference>
<dbReference type="PANTHER" id="PTHR44167:SF24">
    <property type="entry name" value="SERINE_THREONINE-PROTEIN KINASE CHK2"/>
    <property type="match status" value="1"/>
</dbReference>
<keyword evidence="3" id="KW-1185">Reference proteome</keyword>
<dbReference type="GO" id="GO:0005737">
    <property type="term" value="C:cytoplasm"/>
    <property type="evidence" value="ECO:0007669"/>
    <property type="project" value="TreeGrafter"/>
</dbReference>
<dbReference type="GO" id="GO:0044773">
    <property type="term" value="P:mitotic DNA damage checkpoint signaling"/>
    <property type="evidence" value="ECO:0007669"/>
    <property type="project" value="TreeGrafter"/>
</dbReference>
<organism evidence="2 3">
    <name type="scientific">Ramalina farinacea</name>
    <dbReference type="NCBI Taxonomy" id="258253"/>
    <lineage>
        <taxon>Eukaryota</taxon>
        <taxon>Fungi</taxon>
        <taxon>Dikarya</taxon>
        <taxon>Ascomycota</taxon>
        <taxon>Pezizomycotina</taxon>
        <taxon>Lecanoromycetes</taxon>
        <taxon>OSLEUM clade</taxon>
        <taxon>Lecanoromycetidae</taxon>
        <taxon>Lecanorales</taxon>
        <taxon>Lecanorineae</taxon>
        <taxon>Ramalinaceae</taxon>
        <taxon>Ramalina</taxon>
    </lineage>
</organism>
<dbReference type="GO" id="GO:0004674">
    <property type="term" value="F:protein serine/threonine kinase activity"/>
    <property type="evidence" value="ECO:0007669"/>
    <property type="project" value="TreeGrafter"/>
</dbReference>
<dbReference type="GO" id="GO:0005524">
    <property type="term" value="F:ATP binding"/>
    <property type="evidence" value="ECO:0007669"/>
    <property type="project" value="InterPro"/>
</dbReference>
<sequence>MTKIEWSLTREAELAGQTRGDLLDCGRKSAVHKYLLPQSNNAVAVNVMPLCDTSEQRRAWIGREILQGYANDHPGNVLVQESNPLSLVPTDFGQVSFSHAVSFTGTPGFRAPEIFLGRQEGSETEQKSAVDIYSLGMTLIWLLSPYIYAHGIPQTPLWTEDQHDELVGSKLEAAISCNINANEGLALAAARDMVQWDPDDRPSADDCLQLPWLITTPLRKSPRHNGKVKNYKLSASYNSKGGIQKGGTQKGKAKNGPFIAPGNLLAPAPAQAPFGGVVANDRIKEEDIKEAKKYPLAMELCT</sequence>
<evidence type="ECO:0000313" key="2">
    <source>
        <dbReference type="EMBL" id="MDI1493007.1"/>
    </source>
</evidence>
<dbReference type="PROSITE" id="PS50011">
    <property type="entry name" value="PROTEIN_KINASE_DOM"/>
    <property type="match status" value="1"/>
</dbReference>
<dbReference type="EMBL" id="JAPUFD010000022">
    <property type="protein sequence ID" value="MDI1493007.1"/>
    <property type="molecule type" value="Genomic_DNA"/>
</dbReference>